<dbReference type="OrthoDB" id="9877140at2"/>
<organism evidence="1 2">
    <name type="scientific">Blastopirellula marina</name>
    <dbReference type="NCBI Taxonomy" id="124"/>
    <lineage>
        <taxon>Bacteria</taxon>
        <taxon>Pseudomonadati</taxon>
        <taxon>Planctomycetota</taxon>
        <taxon>Planctomycetia</taxon>
        <taxon>Pirellulales</taxon>
        <taxon>Pirellulaceae</taxon>
        <taxon>Blastopirellula</taxon>
    </lineage>
</organism>
<dbReference type="AlphaFoldDB" id="A0A2S8F2W1"/>
<gene>
    <name evidence="1" type="ORF">C5Y98_30625</name>
</gene>
<protein>
    <submittedName>
        <fullName evidence="1">Uncharacterized protein</fullName>
    </submittedName>
</protein>
<proteinExistence type="predicted"/>
<evidence type="ECO:0000313" key="1">
    <source>
        <dbReference type="EMBL" id="PQO26496.1"/>
    </source>
</evidence>
<reference evidence="1 2" key="1">
    <citation type="submission" date="2018-02" db="EMBL/GenBank/DDBJ databases">
        <title>Comparative genomes isolates from brazilian mangrove.</title>
        <authorList>
            <person name="Araujo J.E."/>
            <person name="Taketani R.G."/>
            <person name="Silva M.C.P."/>
            <person name="Loureco M.V."/>
            <person name="Andreote F.D."/>
        </authorList>
    </citation>
    <scope>NUCLEOTIDE SEQUENCE [LARGE SCALE GENOMIC DNA]</scope>
    <source>
        <strain evidence="1 2">NAP PRIS-MGV</strain>
    </source>
</reference>
<sequence length="113" mass="13335">MDDQAELQAKRDHWFAAYDQGRTTLTQVRIQFYLLLPGVANDEAALSLCDELPAWFQRPLRDSLNELAERDYYLRWISLEDPRSREAIEEDSRRVQQALRRLAPEMLKRLAAE</sequence>
<accession>A0A2S8F2W1</accession>
<dbReference type="EMBL" id="PUIB01000031">
    <property type="protein sequence ID" value="PQO26496.1"/>
    <property type="molecule type" value="Genomic_DNA"/>
</dbReference>
<evidence type="ECO:0000313" key="2">
    <source>
        <dbReference type="Proteomes" id="UP000239388"/>
    </source>
</evidence>
<comment type="caution">
    <text evidence="1">The sequence shown here is derived from an EMBL/GenBank/DDBJ whole genome shotgun (WGS) entry which is preliminary data.</text>
</comment>
<dbReference type="RefSeq" id="WP_105360178.1">
    <property type="nucleotide sequence ID" value="NZ_PUIB01000031.1"/>
</dbReference>
<dbReference type="Proteomes" id="UP000239388">
    <property type="component" value="Unassembled WGS sequence"/>
</dbReference>
<name>A0A2S8F2W1_9BACT</name>